<dbReference type="OrthoDB" id="18814at2759"/>
<evidence type="ECO:0000256" key="8">
    <source>
        <dbReference type="SAM" id="Phobius"/>
    </source>
</evidence>
<evidence type="ECO:0000256" key="4">
    <source>
        <dbReference type="ARBA" id="ARBA00022692"/>
    </source>
</evidence>
<evidence type="ECO:0000313" key="9">
    <source>
        <dbReference type="EMBL" id="KAG7321540.1"/>
    </source>
</evidence>
<reference evidence="9 10" key="1">
    <citation type="submission" date="2021-06" db="EMBL/GenBank/DDBJ databases">
        <title>Chromosome-level genome assembly of the red-tail catfish (Hemibagrus wyckioides).</title>
        <authorList>
            <person name="Shao F."/>
        </authorList>
    </citation>
    <scope>NUCLEOTIDE SEQUENCE [LARGE SCALE GENOMIC DNA]</scope>
    <source>
        <strain evidence="9">EC202008001</strain>
        <tissue evidence="9">Blood</tissue>
    </source>
</reference>
<gene>
    <name evidence="9" type="ORF">KOW79_014398</name>
</gene>
<feature type="transmembrane region" description="Helical" evidence="8">
    <location>
        <begin position="404"/>
        <end position="425"/>
    </location>
</feature>
<dbReference type="Pfam" id="PF01770">
    <property type="entry name" value="Folate_carrier"/>
    <property type="match status" value="1"/>
</dbReference>
<evidence type="ECO:0000256" key="1">
    <source>
        <dbReference type="ARBA" id="ARBA00004141"/>
    </source>
</evidence>
<dbReference type="SUPFAM" id="SSF103473">
    <property type="entry name" value="MFS general substrate transporter"/>
    <property type="match status" value="1"/>
</dbReference>
<feature type="transmembrane region" description="Helical" evidence="8">
    <location>
        <begin position="44"/>
        <end position="61"/>
    </location>
</feature>
<dbReference type="NCBIfam" id="TIGR00806">
    <property type="entry name" value="rfc"/>
    <property type="match status" value="1"/>
</dbReference>
<feature type="transmembrane region" description="Helical" evidence="8">
    <location>
        <begin position="313"/>
        <end position="337"/>
    </location>
</feature>
<feature type="transmembrane region" description="Helical" evidence="8">
    <location>
        <begin position="130"/>
        <end position="152"/>
    </location>
</feature>
<keyword evidence="4 8" id="KW-0812">Transmembrane</keyword>
<feature type="transmembrane region" description="Helical" evidence="8">
    <location>
        <begin position="73"/>
        <end position="92"/>
    </location>
</feature>
<evidence type="ECO:0008006" key="11">
    <source>
        <dbReference type="Google" id="ProtNLM"/>
    </source>
</evidence>
<evidence type="ECO:0000256" key="5">
    <source>
        <dbReference type="ARBA" id="ARBA00022989"/>
    </source>
</evidence>
<keyword evidence="10" id="KW-1185">Reference proteome</keyword>
<keyword evidence="3 7" id="KW-0813">Transport</keyword>
<feature type="transmembrane region" description="Helical" evidence="8">
    <location>
        <begin position="20"/>
        <end position="39"/>
    </location>
</feature>
<comment type="subcellular location">
    <subcellularLocation>
        <location evidence="1 7">Membrane</location>
        <topology evidence="1 7">Multi-pass membrane protein</topology>
    </subcellularLocation>
</comment>
<protein>
    <recommendedName>
        <fullName evidence="11">Thiamine transporter 2</fullName>
    </recommendedName>
</protein>
<feature type="transmembrane region" description="Helical" evidence="8">
    <location>
        <begin position="343"/>
        <end position="362"/>
    </location>
</feature>
<comment type="similarity">
    <text evidence="2 7">Belongs to the reduced folate carrier (RFC) transporter (TC 2.A.48) family.</text>
</comment>
<dbReference type="PANTHER" id="PTHR10686">
    <property type="entry name" value="FOLATE TRANSPORTER"/>
    <property type="match status" value="1"/>
</dbReference>
<keyword evidence="6 7" id="KW-0472">Membrane</keyword>
<dbReference type="GO" id="GO:0090482">
    <property type="term" value="F:vitamin transmembrane transporter activity"/>
    <property type="evidence" value="ECO:0007669"/>
    <property type="project" value="InterPro"/>
</dbReference>
<organism evidence="9 10">
    <name type="scientific">Hemibagrus wyckioides</name>
    <dbReference type="NCBI Taxonomy" id="337641"/>
    <lineage>
        <taxon>Eukaryota</taxon>
        <taxon>Metazoa</taxon>
        <taxon>Chordata</taxon>
        <taxon>Craniata</taxon>
        <taxon>Vertebrata</taxon>
        <taxon>Euteleostomi</taxon>
        <taxon>Actinopterygii</taxon>
        <taxon>Neopterygii</taxon>
        <taxon>Teleostei</taxon>
        <taxon>Ostariophysi</taxon>
        <taxon>Siluriformes</taxon>
        <taxon>Bagridae</taxon>
        <taxon>Hemibagrus</taxon>
    </lineage>
</organism>
<evidence type="ECO:0000256" key="6">
    <source>
        <dbReference type="ARBA" id="ARBA00023136"/>
    </source>
</evidence>
<sequence>MTGPDKNLTIEQVTNQIFPVWTYSYLAVLLPVFLLTDWLRYKPVIMLQCCTLFLTSAMLLWLESVAEMQVMQFTYSVVTACEVAYFSYIYSVVDLQFYLKATSFCRSAQLIGYTVGSVAGQILLSLELMSYYYILVFTLVLISISSIAVLLLPMPSTSMFFHQSKRREEDMNQEEDCGETDKTVETECTSGSVDVEMMENKQKNSLTQKKVQEEPGADVEKSGFSKTMLQLWSDFRCCFSSTEMLIWSVWWAMATCGYNQTVNYVQALWETVEPSQNSTLYNGGVEAVSNLFGAASAYGVGFSRVNWSHWGELALGSLSALSSAALYVMVFISNIWVCYGGYIVFKSLYMLLITIAMFQIAAGLSVERYALVFGVNTFIALVLQTILTSIVVDSRGLGLDVITQFIIYASYFCLIALIFFARGVYMLFLQRARQREPEPNTHSDAGQAHGYSVKL</sequence>
<evidence type="ECO:0000256" key="7">
    <source>
        <dbReference type="PIRNR" id="PIRNR028739"/>
    </source>
</evidence>
<dbReference type="InterPro" id="IPR036259">
    <property type="entry name" value="MFS_trans_sf"/>
</dbReference>
<dbReference type="AlphaFoldDB" id="A0A9D3NID5"/>
<dbReference type="GO" id="GO:0005886">
    <property type="term" value="C:plasma membrane"/>
    <property type="evidence" value="ECO:0007669"/>
    <property type="project" value="UniProtKB-UniRule"/>
</dbReference>
<evidence type="ECO:0000313" key="10">
    <source>
        <dbReference type="Proteomes" id="UP000824219"/>
    </source>
</evidence>
<proteinExistence type="inferred from homology"/>
<dbReference type="Gene3D" id="1.20.1250.20">
    <property type="entry name" value="MFS general substrate transporter like domains"/>
    <property type="match status" value="1"/>
</dbReference>
<keyword evidence="5 8" id="KW-1133">Transmembrane helix</keyword>
<evidence type="ECO:0000256" key="3">
    <source>
        <dbReference type="ARBA" id="ARBA00022448"/>
    </source>
</evidence>
<evidence type="ECO:0000256" key="2">
    <source>
        <dbReference type="ARBA" id="ARBA00005773"/>
    </source>
</evidence>
<comment type="caution">
    <text evidence="9">The sequence shown here is derived from an EMBL/GenBank/DDBJ whole genome shotgun (WGS) entry which is preliminary data.</text>
</comment>
<dbReference type="Proteomes" id="UP000824219">
    <property type="component" value="Linkage Group LG17"/>
</dbReference>
<dbReference type="FunFam" id="1.20.1250.20:FF:000225">
    <property type="entry name" value="Solute carrier family 19 member 1"/>
    <property type="match status" value="1"/>
</dbReference>
<dbReference type="EMBL" id="JAHKSW010000017">
    <property type="protein sequence ID" value="KAG7321540.1"/>
    <property type="molecule type" value="Genomic_DNA"/>
</dbReference>
<accession>A0A9D3NID5</accession>
<dbReference type="PANTHER" id="PTHR10686:SF37">
    <property type="entry name" value="THIAMINE TRANSPORTER 2"/>
    <property type="match status" value="1"/>
</dbReference>
<dbReference type="PIRSF" id="PIRSF028739">
    <property type="entry name" value="Folate_carrier"/>
    <property type="match status" value="1"/>
</dbReference>
<dbReference type="InterPro" id="IPR002666">
    <property type="entry name" value="Folate_carrier"/>
</dbReference>
<feature type="transmembrane region" description="Helical" evidence="8">
    <location>
        <begin position="369"/>
        <end position="392"/>
    </location>
</feature>
<name>A0A9D3NID5_9TELE</name>